<dbReference type="PANTHER" id="PTHR14950:SF37">
    <property type="entry name" value="ENDORIBONUCLEASE DICER"/>
    <property type="match status" value="1"/>
</dbReference>
<feature type="region of interest" description="Disordered" evidence="13">
    <location>
        <begin position="421"/>
        <end position="447"/>
    </location>
</feature>
<feature type="compositionally biased region" description="Acidic residues" evidence="13">
    <location>
        <begin position="469"/>
        <end position="484"/>
    </location>
</feature>
<gene>
    <name evidence="17" type="primary">dicer</name>
</gene>
<evidence type="ECO:0000256" key="13">
    <source>
        <dbReference type="SAM" id="MobiDB-lite"/>
    </source>
</evidence>
<dbReference type="InterPro" id="IPR000999">
    <property type="entry name" value="RNase_III_dom"/>
</dbReference>
<evidence type="ECO:0000256" key="10">
    <source>
        <dbReference type="ARBA" id="ARBA00022884"/>
    </source>
</evidence>
<dbReference type="Pfam" id="PF00636">
    <property type="entry name" value="Ribonuclease_3"/>
    <property type="match status" value="2"/>
</dbReference>
<dbReference type="InterPro" id="IPR044441">
    <property type="entry name" value="DICER_DSRM"/>
</dbReference>
<dbReference type="CDD" id="cd15903">
    <property type="entry name" value="Dicer_PBD"/>
    <property type="match status" value="1"/>
</dbReference>
<feature type="compositionally biased region" description="Low complexity" evidence="13">
    <location>
        <begin position="432"/>
        <end position="443"/>
    </location>
</feature>
<evidence type="ECO:0000259" key="14">
    <source>
        <dbReference type="PROSITE" id="PS50142"/>
    </source>
</evidence>
<evidence type="ECO:0000313" key="17">
    <source>
        <dbReference type="EMBL" id="CBL30926.1"/>
    </source>
</evidence>
<dbReference type="GO" id="GO:0005737">
    <property type="term" value="C:cytoplasm"/>
    <property type="evidence" value="ECO:0007669"/>
    <property type="project" value="TreeGrafter"/>
</dbReference>
<dbReference type="InterPro" id="IPR038248">
    <property type="entry name" value="Dicer_dimer_sf"/>
</dbReference>
<dbReference type="SMART" id="SM00949">
    <property type="entry name" value="PAZ"/>
    <property type="match status" value="1"/>
</dbReference>
<keyword evidence="6" id="KW-0378">Hydrolase</keyword>
<evidence type="ECO:0000256" key="11">
    <source>
        <dbReference type="ARBA" id="ARBA00023158"/>
    </source>
</evidence>
<name>E0WFE4_ECHMU</name>
<dbReference type="CDD" id="cd00593">
    <property type="entry name" value="RIBOc"/>
    <property type="match status" value="2"/>
</dbReference>
<evidence type="ECO:0000256" key="4">
    <source>
        <dbReference type="ARBA" id="ARBA00022737"/>
    </source>
</evidence>
<feature type="compositionally biased region" description="Acidic residues" evidence="13">
    <location>
        <begin position="1448"/>
        <end position="1464"/>
    </location>
</feature>
<dbReference type="Gene3D" id="3.40.50.300">
    <property type="entry name" value="P-loop containing nucleotide triphosphate hydrolases"/>
    <property type="match status" value="1"/>
</dbReference>
<dbReference type="Pfam" id="PF20931">
    <property type="entry name" value="Dicer_platform"/>
    <property type="match status" value="1"/>
</dbReference>
<feature type="compositionally biased region" description="Basic and acidic residues" evidence="13">
    <location>
        <begin position="503"/>
        <end position="517"/>
    </location>
</feature>
<evidence type="ECO:0000256" key="8">
    <source>
        <dbReference type="ARBA" id="ARBA00022840"/>
    </source>
</evidence>
<dbReference type="PROSITE" id="PS00517">
    <property type="entry name" value="RNASE_3_1"/>
    <property type="match status" value="1"/>
</dbReference>
<feature type="compositionally biased region" description="Low complexity" evidence="13">
    <location>
        <begin position="485"/>
        <end position="495"/>
    </location>
</feature>
<dbReference type="InterPro" id="IPR048513">
    <property type="entry name" value="Dicer_PBD"/>
</dbReference>
<dbReference type="GO" id="GO:0004386">
    <property type="term" value="F:helicase activity"/>
    <property type="evidence" value="ECO:0007669"/>
    <property type="project" value="UniProtKB-KW"/>
</dbReference>
<feature type="domain" description="RNase III" evidence="14">
    <location>
        <begin position="1520"/>
        <end position="1642"/>
    </location>
</feature>
<dbReference type="GO" id="GO:0004530">
    <property type="term" value="F:deoxyribonuclease I activity"/>
    <property type="evidence" value="ECO:0007669"/>
    <property type="project" value="TreeGrafter"/>
</dbReference>
<comment type="cofactor">
    <cofactor evidence="2">
        <name>Mg(2+)</name>
        <dbReference type="ChEBI" id="CHEBI:18420"/>
    </cofactor>
</comment>
<dbReference type="Gene3D" id="3.30.160.380">
    <property type="entry name" value="Dicer dimerisation domain"/>
    <property type="match status" value="1"/>
</dbReference>
<evidence type="ECO:0000256" key="7">
    <source>
        <dbReference type="ARBA" id="ARBA00022806"/>
    </source>
</evidence>
<keyword evidence="8" id="KW-0067">ATP-binding</keyword>
<dbReference type="Gene3D" id="1.10.1520.10">
    <property type="entry name" value="Ribonuclease III domain"/>
    <property type="match status" value="2"/>
</dbReference>
<dbReference type="Pfam" id="PF03368">
    <property type="entry name" value="Dicer_dimer"/>
    <property type="match status" value="1"/>
</dbReference>
<protein>
    <submittedName>
        <fullName evidence="17">Dicer protein</fullName>
    </submittedName>
</protein>
<dbReference type="SMART" id="SM00535">
    <property type="entry name" value="RIBOc"/>
    <property type="match status" value="2"/>
</dbReference>
<keyword evidence="7" id="KW-0347">Helicase</keyword>
<proteinExistence type="evidence at transcript level"/>
<dbReference type="InterPro" id="IPR003100">
    <property type="entry name" value="PAZ_dom"/>
</dbReference>
<feature type="compositionally biased region" description="Acidic residues" evidence="13">
    <location>
        <begin position="518"/>
        <end position="530"/>
    </location>
</feature>
<feature type="region of interest" description="Disordered" evidence="13">
    <location>
        <begin position="461"/>
        <end position="531"/>
    </location>
</feature>
<keyword evidence="9" id="KW-0460">Magnesium</keyword>
<dbReference type="GO" id="GO:0031054">
    <property type="term" value="P:pre-miRNA processing"/>
    <property type="evidence" value="ECO:0007669"/>
    <property type="project" value="InterPro"/>
</dbReference>
<feature type="domain" description="Dicer dsRNA-binding fold" evidence="16">
    <location>
        <begin position="833"/>
        <end position="956"/>
    </location>
</feature>
<dbReference type="Pfam" id="PF02170">
    <property type="entry name" value="PAZ"/>
    <property type="match status" value="1"/>
</dbReference>
<dbReference type="PANTHER" id="PTHR14950">
    <property type="entry name" value="DICER-RELATED"/>
    <property type="match status" value="1"/>
</dbReference>
<dbReference type="SUPFAM" id="SSF54768">
    <property type="entry name" value="dsRNA-binding domain-like"/>
    <property type="match status" value="1"/>
</dbReference>
<dbReference type="Gene3D" id="3.30.160.20">
    <property type="match status" value="1"/>
</dbReference>
<evidence type="ECO:0000256" key="2">
    <source>
        <dbReference type="ARBA" id="ARBA00001946"/>
    </source>
</evidence>
<comment type="cofactor">
    <cofactor evidence="1">
        <name>Mn(2+)</name>
        <dbReference type="ChEBI" id="CHEBI:29035"/>
    </cofactor>
</comment>
<dbReference type="SUPFAM" id="SSF69065">
    <property type="entry name" value="RNase III domain-like"/>
    <property type="match status" value="2"/>
</dbReference>
<reference evidence="17" key="1">
    <citation type="submission" date="2010-03" db="EMBL/GenBank/DDBJ databases">
        <title>Echinococcus multilocularis primary cells: improved isolation, small-scale cultivation and RNA interference.</title>
        <authorList>
            <person name="Spiliotis M."/>
            <person name="Mizukami C."/>
            <person name="Oku Y."/>
            <person name="Kiss F."/>
            <person name="Brehm K."/>
            <person name="Gottstein B."/>
        </authorList>
    </citation>
    <scope>NUCLEOTIDE SEQUENCE</scope>
    <source>
        <strain evidence="17">JAVA</strain>
    </source>
</reference>
<evidence type="ECO:0000256" key="9">
    <source>
        <dbReference type="ARBA" id="ARBA00022842"/>
    </source>
</evidence>
<dbReference type="GO" id="GO:0030422">
    <property type="term" value="P:siRNA processing"/>
    <property type="evidence" value="ECO:0007669"/>
    <property type="project" value="InterPro"/>
</dbReference>
<dbReference type="GO" id="GO:0046872">
    <property type="term" value="F:metal ion binding"/>
    <property type="evidence" value="ECO:0007669"/>
    <property type="project" value="UniProtKB-KW"/>
</dbReference>
<feature type="domain" description="RNase III" evidence="14">
    <location>
        <begin position="1696"/>
        <end position="1885"/>
    </location>
</feature>
<feature type="compositionally biased region" description="Pro residues" evidence="13">
    <location>
        <begin position="1387"/>
        <end position="1399"/>
    </location>
</feature>
<dbReference type="Gene3D" id="2.170.260.10">
    <property type="entry name" value="paz domain"/>
    <property type="match status" value="1"/>
</dbReference>
<keyword evidence="5" id="KW-0547">Nucleotide-binding</keyword>
<dbReference type="PROSITE" id="PS50142">
    <property type="entry name" value="RNASE_3_2"/>
    <property type="match status" value="2"/>
</dbReference>
<keyword evidence="10 12" id="KW-0694">RNA-binding</keyword>
<evidence type="ECO:0000256" key="5">
    <source>
        <dbReference type="ARBA" id="ARBA00022741"/>
    </source>
</evidence>
<dbReference type="EMBL" id="FN690740">
    <property type="protein sequence ID" value="CBL30926.1"/>
    <property type="molecule type" value="mRNA"/>
</dbReference>
<dbReference type="InterPro" id="IPR048512">
    <property type="entry name" value="Dicer_platform"/>
</dbReference>
<sequence>MPRKHLIVRKILENVPSNHFMPRPYYLDLLDSAEARNTIICTDEDVTLQFVAQTLFADMAIKYPGKCMVIVISDAGSVKTVAETFKYVTDTPVLVVADASSKIPTTTEVIFMSAETAANLCSGEAPVLSIHERAFLLILDDCELVLSPGHPYQRLFPYSKDPLSEHQIEEIWNRDPSFYSSTSASYRILALTSTILPVGCSDHLLAKRYICSLEDRLGCRLETTSELINLLSFGAQPEEEEIPAPDTTNNGDNDDRNSIRGTILSLLVEARDFLSDVDFTGSEENVATTGQRVINVPYYCLRSVAQCEAITKDLGVYCGALIARVFLRHLYRLERARASILEARKYLEHGEDLLTRILRYTATQLSMIARLFQTVCDNCMTREEIRTLASPRVLQLVDRLRTLKPTGSYRIEAVWRMEGVSEDTGSDSDAESSGLTSHSSWSSSRRRSRLRGRSISSGFVAPHGFEAMSGDDDEEDDDYGEGYDDSSSFSGVDSVYSEDDNDFKDACYNDSNGKDSADDNDGESGGESDATDVSIHVSSTFDISGNFLSQPIMKFVFSDSPSSSSPVIRGGRGGSRLVYRVLPDNPDKENTVPPLCGLLLVGGCQFSAYALPRFIEEYCNWDPEIAFVRPGYFFVKTLTLSADVGSTQEETVANFRCGGEVNLLVTTQSGLAAASSLPRCNLIALFHPSTSLSTYLAAKSRLRLVAVKSTKAHFWHFLESDGFSLRTRFQQMERMLVQRCSNSYLISDEHDVAADYVNEQFTFLPKVSDCYRFPMSNLCWIASLKVLMLPTSHTHFVLGNHYPIAWFVMRGFEDTDFKAVLLKAYRLRKACRAIDVVNHYCARLPCNFMTRLAPRWHLTTRRLTADSRGAVEGGDHTALLTCPDPSHAAIASNMIVYRCALQMPINSPIREVVWSEWSLCKKMAKYSAAVRVGQLLMETREIDARGRPILRHTPIAAVAAASRRLRATRERSPPKHKSSYLIKTPDSLVKCLAKEDRGSIGQNRLYLIDIRHLDTPLSRLQREQRSQGTSSHIDFFPEAENRGFAMLTTKPLPFIPEFSIFTRSGEETVHIYEASSCPPLNIDQLNRLSRFHRIIFKSVLRFEKDCLMKFNLVDAPCQLLIVPVKRGTTSFALSVESFHLTLSSDFDILSLFKICRVPILHLGDCRLPVRRRPAPPLQLPTGPVPLTQLLSQTASPRTVFHFVRDDFVNAVLTPTYRNVEYPPRYYVVAVRNDLSPATEFPSPQYATFADYYACKYGLRLSGAPSDQPLLDAAYAPLRLAPLLVPRGCVAQRKANNGVASGNATSTSKHAIPRHIQLLVPEFCHRHAMPATVWQKAICLPSILYRLQHLLLAEELRSEIARETGLGVVTPPHRFCFPPLRCYFTPQVPSPSPSPSPPPSSKKQRDPEDRDSEPEVVKLTLSPLIQDKPRNPVTDFQALLHESDRLESDGEGDLDPEAEEEEEEVDAKSIDSFEENATNMCFFPSEDDDEGEDEKGQIVYKPGPTMILQSLTLLGAGDFINMERLETIGDSFLKFAVTMDLFLRYPEAHEGHLSSLRSQIVGNSNLYRLGCEKNLPGRIVGMAFEPHENWLPPCYVCTTDSTNNIASTRIKNQCPSLTHQFLTNKSVADCVESLVGCYLTERGERSALKLLQWFGIECLPPAGEMQPAGSPWKLAEEKPLSKVEEATVERVYRAGRFSKLEEIIGYTFKNRRLLIEAFTHSTCRDLHGPPSDDDGGFHGSVTSISGGYERLEFLGDAVLDYAVTRFLFTTDATARLSPGALTDLRSALVNNVVFGALAVRHGLHAFLRAAAPPLTRTMALFLRHHHDVVRGDLDVLIAPEVNACRENKGATASQAEGDRANEEVEVPKALGDVFESLAGAVFLDSGLCLNTLWRVFFPLLRERIERYSTCVAKSPVRRLLELCPERVKFERPMVRPDGKMRVVVRVAGIGRYVGVGRTYRLAKSAAADLAYRRVTEASTEQV</sequence>
<evidence type="ECO:0000259" key="15">
    <source>
        <dbReference type="PROSITE" id="PS50821"/>
    </source>
</evidence>
<dbReference type="Pfam" id="PF20932">
    <property type="entry name" value="Dicer_dsRBD"/>
    <property type="match status" value="1"/>
</dbReference>
<evidence type="ECO:0000256" key="6">
    <source>
        <dbReference type="ARBA" id="ARBA00022801"/>
    </source>
</evidence>
<feature type="domain" description="PAZ" evidence="15">
    <location>
        <begin position="1198"/>
        <end position="1327"/>
    </location>
</feature>
<dbReference type="InterPro" id="IPR005034">
    <property type="entry name" value="Dicer_dimerisation"/>
</dbReference>
<feature type="compositionally biased region" description="Basic and acidic residues" evidence="13">
    <location>
        <begin position="1402"/>
        <end position="1414"/>
    </location>
</feature>
<feature type="region of interest" description="Disordered" evidence="13">
    <location>
        <begin position="1441"/>
        <end position="1470"/>
    </location>
</feature>
<keyword evidence="4" id="KW-0677">Repeat</keyword>
<accession>E0WFE4</accession>
<feature type="region of interest" description="Disordered" evidence="13">
    <location>
        <begin position="1386"/>
        <end position="1414"/>
    </location>
</feature>
<dbReference type="PROSITE" id="PS51327">
    <property type="entry name" value="DICER_DSRBF"/>
    <property type="match status" value="1"/>
</dbReference>
<dbReference type="GO" id="GO:0005524">
    <property type="term" value="F:ATP binding"/>
    <property type="evidence" value="ECO:0007669"/>
    <property type="project" value="UniProtKB-KW"/>
</dbReference>
<keyword evidence="3" id="KW-0479">Metal-binding</keyword>
<dbReference type="GO" id="GO:0006309">
    <property type="term" value="P:apoptotic DNA fragmentation"/>
    <property type="evidence" value="ECO:0007669"/>
    <property type="project" value="TreeGrafter"/>
</dbReference>
<dbReference type="GO" id="GO:0005634">
    <property type="term" value="C:nucleus"/>
    <property type="evidence" value="ECO:0007669"/>
    <property type="project" value="TreeGrafter"/>
</dbReference>
<evidence type="ECO:0000256" key="1">
    <source>
        <dbReference type="ARBA" id="ARBA00001936"/>
    </source>
</evidence>
<evidence type="ECO:0000256" key="12">
    <source>
        <dbReference type="PROSITE-ProRule" id="PRU00657"/>
    </source>
</evidence>
<dbReference type="FunFam" id="1.10.1520.10:FF:000004">
    <property type="entry name" value="Endoribonuclease dicer-like 1"/>
    <property type="match status" value="1"/>
</dbReference>
<dbReference type="GO" id="GO:0003723">
    <property type="term" value="F:RNA binding"/>
    <property type="evidence" value="ECO:0007669"/>
    <property type="project" value="UniProtKB-UniRule"/>
</dbReference>
<organism evidence="17">
    <name type="scientific">Echinococcus multilocularis</name>
    <name type="common">Fox tapeworm</name>
    <dbReference type="NCBI Taxonomy" id="6211"/>
    <lineage>
        <taxon>Eukaryota</taxon>
        <taxon>Metazoa</taxon>
        <taxon>Spiralia</taxon>
        <taxon>Lophotrochozoa</taxon>
        <taxon>Platyhelminthes</taxon>
        <taxon>Cestoda</taxon>
        <taxon>Eucestoda</taxon>
        <taxon>Cyclophyllidea</taxon>
        <taxon>Taeniidae</taxon>
        <taxon>Echinococcus</taxon>
    </lineage>
</organism>
<keyword evidence="11" id="KW-0943">RNA-mediated gene silencing</keyword>
<evidence type="ECO:0000256" key="3">
    <source>
        <dbReference type="ARBA" id="ARBA00022723"/>
    </source>
</evidence>
<feature type="compositionally biased region" description="Acidic residues" evidence="13">
    <location>
        <begin position="421"/>
        <end position="430"/>
    </location>
</feature>
<dbReference type="InterPro" id="IPR027417">
    <property type="entry name" value="P-loop_NTPase"/>
</dbReference>
<dbReference type="PROSITE" id="PS50821">
    <property type="entry name" value="PAZ"/>
    <property type="match status" value="1"/>
</dbReference>
<dbReference type="GO" id="GO:0004525">
    <property type="term" value="F:ribonuclease III activity"/>
    <property type="evidence" value="ECO:0007669"/>
    <property type="project" value="InterPro"/>
</dbReference>
<evidence type="ECO:0000259" key="16">
    <source>
        <dbReference type="PROSITE" id="PS51327"/>
    </source>
</evidence>
<dbReference type="InterPro" id="IPR036389">
    <property type="entry name" value="RNase_III_sf"/>
</dbReference>